<dbReference type="SMART" id="SM00382">
    <property type="entry name" value="AAA"/>
    <property type="match status" value="1"/>
</dbReference>
<reference evidence="7" key="1">
    <citation type="journal article" date="2019" name="Int. J. Syst. Evol. Microbiol.">
        <title>The Global Catalogue of Microorganisms (GCM) 10K type strain sequencing project: providing services to taxonomists for standard genome sequencing and annotation.</title>
        <authorList>
            <consortium name="The Broad Institute Genomics Platform"/>
            <consortium name="The Broad Institute Genome Sequencing Center for Infectious Disease"/>
            <person name="Wu L."/>
            <person name="Ma J."/>
        </authorList>
    </citation>
    <scope>NUCLEOTIDE SEQUENCE [LARGE SCALE GENOMIC DNA]</scope>
    <source>
        <strain evidence="7">JCM 18657</strain>
    </source>
</reference>
<dbReference type="Pfam" id="PF13335">
    <property type="entry name" value="Mg_chelatase_C"/>
    <property type="match status" value="1"/>
</dbReference>
<keyword evidence="2" id="KW-0547">Nucleotide-binding</keyword>
<evidence type="ECO:0000313" key="6">
    <source>
        <dbReference type="EMBL" id="MFC7749724.1"/>
    </source>
</evidence>
<dbReference type="EMBL" id="JBHTGQ010000017">
    <property type="protein sequence ID" value="MFC7749724.1"/>
    <property type="molecule type" value="Genomic_DNA"/>
</dbReference>
<feature type="compositionally biased region" description="Low complexity" evidence="4">
    <location>
        <begin position="167"/>
        <end position="181"/>
    </location>
</feature>
<gene>
    <name evidence="6" type="ORF">ACFQWB_07215</name>
</gene>
<dbReference type="InterPro" id="IPR003593">
    <property type="entry name" value="AAA+_ATPase"/>
</dbReference>
<dbReference type="Pfam" id="PF13541">
    <property type="entry name" value="ChlI"/>
    <property type="match status" value="1"/>
</dbReference>
<dbReference type="InterPro" id="IPR027417">
    <property type="entry name" value="P-loop_NTPase"/>
</dbReference>
<evidence type="ECO:0000259" key="5">
    <source>
        <dbReference type="SMART" id="SM00382"/>
    </source>
</evidence>
<protein>
    <submittedName>
        <fullName evidence="6">YifB family Mg chelatase-like AAA ATPase</fullName>
    </submittedName>
</protein>
<evidence type="ECO:0000256" key="4">
    <source>
        <dbReference type="SAM" id="MobiDB-lite"/>
    </source>
</evidence>
<organism evidence="6 7">
    <name type="scientific">Paenibacillus thermoaerophilus</name>
    <dbReference type="NCBI Taxonomy" id="1215385"/>
    <lineage>
        <taxon>Bacteria</taxon>
        <taxon>Bacillati</taxon>
        <taxon>Bacillota</taxon>
        <taxon>Bacilli</taxon>
        <taxon>Bacillales</taxon>
        <taxon>Paenibacillaceae</taxon>
        <taxon>Paenibacillus</taxon>
    </lineage>
</organism>
<comment type="similarity">
    <text evidence="1">Belongs to the Mg-chelatase subunits D/I family. ComM subfamily.</text>
</comment>
<dbReference type="PANTHER" id="PTHR32039:SF7">
    <property type="entry name" value="COMPETENCE PROTEIN COMM"/>
    <property type="match status" value="1"/>
</dbReference>
<dbReference type="Gene3D" id="3.30.230.10">
    <property type="match status" value="1"/>
</dbReference>
<evidence type="ECO:0000313" key="7">
    <source>
        <dbReference type="Proteomes" id="UP001596528"/>
    </source>
</evidence>
<name>A0ABW2V4D0_9BACL</name>
<proteinExistence type="inferred from homology"/>
<accession>A0ABW2V4D0</accession>
<dbReference type="InterPro" id="IPR004482">
    <property type="entry name" value="Mg_chelat-rel"/>
</dbReference>
<evidence type="ECO:0000256" key="3">
    <source>
        <dbReference type="ARBA" id="ARBA00022840"/>
    </source>
</evidence>
<dbReference type="InterPro" id="IPR025158">
    <property type="entry name" value="Mg_chelat-rel_C"/>
</dbReference>
<dbReference type="Gene3D" id="3.40.50.300">
    <property type="entry name" value="P-loop containing nucleotide triphosphate hydrolases"/>
    <property type="match status" value="1"/>
</dbReference>
<dbReference type="InterPro" id="IPR014721">
    <property type="entry name" value="Ribsml_uS5_D2-typ_fold_subgr"/>
</dbReference>
<keyword evidence="7" id="KW-1185">Reference proteome</keyword>
<keyword evidence="3" id="KW-0067">ATP-binding</keyword>
<comment type="caution">
    <text evidence="6">The sequence shown here is derived from an EMBL/GenBank/DDBJ whole genome shotgun (WGS) entry which is preliminary data.</text>
</comment>
<feature type="domain" description="AAA+ ATPase" evidence="5">
    <location>
        <begin position="209"/>
        <end position="394"/>
    </location>
</feature>
<dbReference type="RefSeq" id="WP_138789744.1">
    <property type="nucleotide sequence ID" value="NZ_JBHTGQ010000017.1"/>
</dbReference>
<dbReference type="SUPFAM" id="SSF52540">
    <property type="entry name" value="P-loop containing nucleoside triphosphate hydrolases"/>
    <property type="match status" value="1"/>
</dbReference>
<dbReference type="SUPFAM" id="SSF54211">
    <property type="entry name" value="Ribosomal protein S5 domain 2-like"/>
    <property type="match status" value="1"/>
</dbReference>
<dbReference type="Proteomes" id="UP001596528">
    <property type="component" value="Unassembled WGS sequence"/>
</dbReference>
<feature type="region of interest" description="Disordered" evidence="4">
    <location>
        <begin position="167"/>
        <end position="191"/>
    </location>
</feature>
<dbReference type="NCBIfam" id="TIGR00368">
    <property type="entry name" value="YifB family Mg chelatase-like AAA ATPase"/>
    <property type="match status" value="1"/>
</dbReference>
<dbReference type="PANTHER" id="PTHR32039">
    <property type="entry name" value="MAGNESIUM-CHELATASE SUBUNIT CHLI"/>
    <property type="match status" value="1"/>
</dbReference>
<dbReference type="Pfam" id="PF01078">
    <property type="entry name" value="Mg_chelatase"/>
    <property type="match status" value="1"/>
</dbReference>
<dbReference type="PRINTS" id="PR01657">
    <property type="entry name" value="MCMFAMILY"/>
</dbReference>
<evidence type="ECO:0000256" key="2">
    <source>
        <dbReference type="ARBA" id="ARBA00022741"/>
    </source>
</evidence>
<dbReference type="InterPro" id="IPR045006">
    <property type="entry name" value="CHLI-like"/>
</dbReference>
<dbReference type="InterPro" id="IPR020568">
    <property type="entry name" value="Ribosomal_Su5_D2-typ_SF"/>
</dbReference>
<sequence>MFGKVYSACIQGIEGRIVEVETDISNGLPMTILVGLPDSAVRESVERVRAAIKNSGFTFPPERVTINLAPADLRKEGSAFDLAIAAGVLRASGQLPGSSWLEGTLLIGELSLDGSVRPVPGVLSMALAAAEAGFGRIAVPAEHAEEASWAGGLEVIPISCLRDLASPDKPSPSAAKPLPAAEETGGGEDYADVRGQHHVKRALTVAVAGMHNVLLAGPPGSGKTMLLRRLPTIMPPLSERESMEVTKIYSVAGLLSPRSGLIRRRPFRSPHHTVSSAGLAGGGPVPRPGEASLAHRGVLFLDELPEFSRAALEVLRQPMEDRCLTIGRARASYTYPAHFLLVAAMNPCPCGYAGFEGGPNVCACSPARIERYRARLSGPLLDRIDVQTEVPRPEFGELHEQAPSMSSREMRETARKAWERQAKRFAGTGISFNSELSGRSLREACVLGADASKLLRSTFEWMGLTARSHDRLLKLARTIADMQGSDRIESEHIAEALQYRRLDRLARPG</sequence>
<dbReference type="InterPro" id="IPR000523">
    <property type="entry name" value="Mg_chelatse_chII-like_cat_dom"/>
</dbReference>
<dbReference type="InterPro" id="IPR001208">
    <property type="entry name" value="MCM_dom"/>
</dbReference>
<evidence type="ECO:0000256" key="1">
    <source>
        <dbReference type="ARBA" id="ARBA00006354"/>
    </source>
</evidence>